<dbReference type="EMBL" id="MDYM01000005">
    <property type="protein sequence ID" value="OQD66159.1"/>
    <property type="molecule type" value="Genomic_DNA"/>
</dbReference>
<dbReference type="OrthoDB" id="10565418at2759"/>
<evidence type="ECO:0000313" key="2">
    <source>
        <dbReference type="Proteomes" id="UP000191408"/>
    </source>
</evidence>
<dbReference type="Proteomes" id="UP000191408">
    <property type="component" value="Unassembled WGS sequence"/>
</dbReference>
<name>A0A1V6NNI2_PENPO</name>
<evidence type="ECO:0000313" key="1">
    <source>
        <dbReference type="EMBL" id="OQD66159.1"/>
    </source>
</evidence>
<comment type="caution">
    <text evidence="1">The sequence shown here is derived from an EMBL/GenBank/DDBJ whole genome shotgun (WGS) entry which is preliminary data.</text>
</comment>
<gene>
    <name evidence="1" type="ORF">PENPOL_c005G01169</name>
</gene>
<sequence length="101" mass="11067">MVGVMIRVVDPQNPPADVHHHLTGAAAINWPHHSAARNPNKAPRPAVLGRCSRYKRLVSWDCWVRREFGDGSITANVRDSEQLQVGGNLSPLLRASPARSA</sequence>
<proteinExistence type="predicted"/>
<reference evidence="2" key="1">
    <citation type="journal article" date="2017" name="Nat. Microbiol.">
        <title>Global analysis of biosynthetic gene clusters reveals vast potential of secondary metabolite production in Penicillium species.</title>
        <authorList>
            <person name="Nielsen J.C."/>
            <person name="Grijseels S."/>
            <person name="Prigent S."/>
            <person name="Ji B."/>
            <person name="Dainat J."/>
            <person name="Nielsen K.F."/>
            <person name="Frisvad J.C."/>
            <person name="Workman M."/>
            <person name="Nielsen J."/>
        </authorList>
    </citation>
    <scope>NUCLEOTIDE SEQUENCE [LARGE SCALE GENOMIC DNA]</scope>
    <source>
        <strain evidence="2">IBT 4502</strain>
    </source>
</reference>
<organism evidence="1 2">
    <name type="scientific">Penicillium polonicum</name>
    <dbReference type="NCBI Taxonomy" id="60169"/>
    <lineage>
        <taxon>Eukaryota</taxon>
        <taxon>Fungi</taxon>
        <taxon>Dikarya</taxon>
        <taxon>Ascomycota</taxon>
        <taxon>Pezizomycotina</taxon>
        <taxon>Eurotiomycetes</taxon>
        <taxon>Eurotiomycetidae</taxon>
        <taxon>Eurotiales</taxon>
        <taxon>Aspergillaceae</taxon>
        <taxon>Penicillium</taxon>
    </lineage>
</organism>
<dbReference type="AlphaFoldDB" id="A0A1V6NNI2"/>
<accession>A0A1V6NNI2</accession>
<keyword evidence="2" id="KW-1185">Reference proteome</keyword>
<protein>
    <submittedName>
        <fullName evidence="1">Uncharacterized protein</fullName>
    </submittedName>
</protein>